<dbReference type="EMBL" id="JAAMPC010000006">
    <property type="protein sequence ID" value="KAG2308952.1"/>
    <property type="molecule type" value="Genomic_DNA"/>
</dbReference>
<dbReference type="Proteomes" id="UP000886595">
    <property type="component" value="Unassembled WGS sequence"/>
</dbReference>
<dbReference type="AlphaFoldDB" id="A0A8X8AS02"/>
<comment type="caution">
    <text evidence="1">The sequence shown here is derived from an EMBL/GenBank/DDBJ whole genome shotgun (WGS) entry which is preliminary data.</text>
</comment>
<keyword evidence="2" id="KW-1185">Reference proteome</keyword>
<accession>A0A8X8AS02</accession>
<name>A0A8X8AS02_BRACI</name>
<proteinExistence type="predicted"/>
<evidence type="ECO:0000313" key="2">
    <source>
        <dbReference type="Proteomes" id="UP000886595"/>
    </source>
</evidence>
<dbReference type="PROSITE" id="PS51257">
    <property type="entry name" value="PROKAR_LIPOPROTEIN"/>
    <property type="match status" value="1"/>
</dbReference>
<gene>
    <name evidence="1" type="ORF">Bca52824_028700</name>
</gene>
<protein>
    <submittedName>
        <fullName evidence="1">Uncharacterized protein</fullName>
    </submittedName>
</protein>
<reference evidence="1 2" key="1">
    <citation type="submission" date="2020-02" db="EMBL/GenBank/DDBJ databases">
        <authorList>
            <person name="Ma Q."/>
            <person name="Huang Y."/>
            <person name="Song X."/>
            <person name="Pei D."/>
        </authorList>
    </citation>
    <scope>NUCLEOTIDE SEQUENCE [LARGE SCALE GENOMIC DNA]</scope>
    <source>
        <strain evidence="1">Sxm20200214</strain>
        <tissue evidence="1">Leaf</tissue>
    </source>
</reference>
<organism evidence="1 2">
    <name type="scientific">Brassica carinata</name>
    <name type="common">Ethiopian mustard</name>
    <name type="synonym">Abyssinian cabbage</name>
    <dbReference type="NCBI Taxonomy" id="52824"/>
    <lineage>
        <taxon>Eukaryota</taxon>
        <taxon>Viridiplantae</taxon>
        <taxon>Streptophyta</taxon>
        <taxon>Embryophyta</taxon>
        <taxon>Tracheophyta</taxon>
        <taxon>Spermatophyta</taxon>
        <taxon>Magnoliopsida</taxon>
        <taxon>eudicotyledons</taxon>
        <taxon>Gunneridae</taxon>
        <taxon>Pentapetalae</taxon>
        <taxon>rosids</taxon>
        <taxon>malvids</taxon>
        <taxon>Brassicales</taxon>
        <taxon>Brassicaceae</taxon>
        <taxon>Brassiceae</taxon>
        <taxon>Brassica</taxon>
    </lineage>
</organism>
<evidence type="ECO:0000313" key="1">
    <source>
        <dbReference type="EMBL" id="KAG2308952.1"/>
    </source>
</evidence>
<sequence>MSLCLKNHVLLLTNSFTQILASVSCLILGVIGEIQHVGNMVNWIDPSSLDCLSSATTNSNNKSMEDEEGTSVLFSIVRFFGALVESHLQSLRTNR</sequence>